<sequence length="176" mass="20902">MIRLKQIWQIYKYTYYWLYTWQKKLFGKQDVPEFSAVTIMSLSFICNIGSLAVLIDLILDVQLIPLGLPKKDIILPLVVVLGGHYFMFMFMFNGKYKTIEEEFISESKEERKYKGKWVLLYDFGSILLFIFLIIFGAWLKSFFKSLIQKKHEKFTILNILIGCFSPFSFKRPFVNL</sequence>
<evidence type="ECO:0000313" key="3">
    <source>
        <dbReference type="Proteomes" id="UP000321721"/>
    </source>
</evidence>
<feature type="transmembrane region" description="Helical" evidence="1">
    <location>
        <begin position="34"/>
        <end position="61"/>
    </location>
</feature>
<gene>
    <name evidence="2" type="ORF">FRY74_05495</name>
</gene>
<keyword evidence="1" id="KW-1133">Transmembrane helix</keyword>
<accession>A0A5C6RVF2</accession>
<dbReference type="EMBL" id="VOOS01000002">
    <property type="protein sequence ID" value="TXB66024.1"/>
    <property type="molecule type" value="Genomic_DNA"/>
</dbReference>
<evidence type="ECO:0000256" key="1">
    <source>
        <dbReference type="SAM" id="Phobius"/>
    </source>
</evidence>
<feature type="transmembrane region" description="Helical" evidence="1">
    <location>
        <begin position="118"/>
        <end position="139"/>
    </location>
</feature>
<keyword evidence="1" id="KW-0472">Membrane</keyword>
<proteinExistence type="predicted"/>
<reference evidence="2 3" key="1">
    <citation type="submission" date="2019-08" db="EMBL/GenBank/DDBJ databases">
        <title>Genome of Vicingus serpentipes NCIMB 15042.</title>
        <authorList>
            <person name="Bowman J.P."/>
        </authorList>
    </citation>
    <scope>NUCLEOTIDE SEQUENCE [LARGE SCALE GENOMIC DNA]</scope>
    <source>
        <strain evidence="2 3">NCIMB 15042</strain>
    </source>
</reference>
<protein>
    <submittedName>
        <fullName evidence="2">Uncharacterized protein</fullName>
    </submittedName>
</protein>
<organism evidence="2 3">
    <name type="scientific">Vicingus serpentipes</name>
    <dbReference type="NCBI Taxonomy" id="1926625"/>
    <lineage>
        <taxon>Bacteria</taxon>
        <taxon>Pseudomonadati</taxon>
        <taxon>Bacteroidota</taxon>
        <taxon>Flavobacteriia</taxon>
        <taxon>Flavobacteriales</taxon>
        <taxon>Vicingaceae</taxon>
        <taxon>Vicingus</taxon>
    </lineage>
</organism>
<name>A0A5C6RVF2_9FLAO</name>
<dbReference type="Proteomes" id="UP000321721">
    <property type="component" value="Unassembled WGS sequence"/>
</dbReference>
<comment type="caution">
    <text evidence="2">The sequence shown here is derived from an EMBL/GenBank/DDBJ whole genome shotgun (WGS) entry which is preliminary data.</text>
</comment>
<keyword evidence="3" id="KW-1185">Reference proteome</keyword>
<keyword evidence="1" id="KW-0812">Transmembrane</keyword>
<evidence type="ECO:0000313" key="2">
    <source>
        <dbReference type="EMBL" id="TXB66024.1"/>
    </source>
</evidence>
<feature type="transmembrane region" description="Helical" evidence="1">
    <location>
        <begin position="73"/>
        <end position="92"/>
    </location>
</feature>
<dbReference type="AlphaFoldDB" id="A0A5C6RVF2"/>
<dbReference type="RefSeq" id="WP_147099408.1">
    <property type="nucleotide sequence ID" value="NZ_VOOS01000002.1"/>
</dbReference>